<proteinExistence type="predicted"/>
<accession>A0A4Y2CJJ2</accession>
<evidence type="ECO:0000313" key="1">
    <source>
        <dbReference type="EMBL" id="GBM03918.1"/>
    </source>
</evidence>
<organism evidence="1 2">
    <name type="scientific">Araneus ventricosus</name>
    <name type="common">Orbweaver spider</name>
    <name type="synonym">Epeira ventricosa</name>
    <dbReference type="NCBI Taxonomy" id="182803"/>
    <lineage>
        <taxon>Eukaryota</taxon>
        <taxon>Metazoa</taxon>
        <taxon>Ecdysozoa</taxon>
        <taxon>Arthropoda</taxon>
        <taxon>Chelicerata</taxon>
        <taxon>Arachnida</taxon>
        <taxon>Araneae</taxon>
        <taxon>Araneomorphae</taxon>
        <taxon>Entelegynae</taxon>
        <taxon>Araneoidea</taxon>
        <taxon>Araneidae</taxon>
        <taxon>Araneus</taxon>
    </lineage>
</organism>
<reference evidence="1 2" key="1">
    <citation type="journal article" date="2019" name="Sci. Rep.">
        <title>Orb-weaving spider Araneus ventricosus genome elucidates the spidroin gene catalogue.</title>
        <authorList>
            <person name="Kono N."/>
            <person name="Nakamura H."/>
            <person name="Ohtoshi R."/>
            <person name="Moran D.A.P."/>
            <person name="Shinohara A."/>
            <person name="Yoshida Y."/>
            <person name="Fujiwara M."/>
            <person name="Mori M."/>
            <person name="Tomita M."/>
            <person name="Arakawa K."/>
        </authorList>
    </citation>
    <scope>NUCLEOTIDE SEQUENCE [LARGE SCALE GENOMIC DNA]</scope>
</reference>
<gene>
    <name evidence="1" type="ORF">AVEN_185413_1</name>
</gene>
<dbReference type="AlphaFoldDB" id="A0A4Y2CJJ2"/>
<evidence type="ECO:0000313" key="2">
    <source>
        <dbReference type="Proteomes" id="UP000499080"/>
    </source>
</evidence>
<keyword evidence="2" id="KW-1185">Reference proteome</keyword>
<comment type="caution">
    <text evidence="1">The sequence shown here is derived from an EMBL/GenBank/DDBJ whole genome shotgun (WGS) entry which is preliminary data.</text>
</comment>
<dbReference type="Proteomes" id="UP000499080">
    <property type="component" value="Unassembled WGS sequence"/>
</dbReference>
<protein>
    <submittedName>
        <fullName evidence="1">Uncharacterized protein</fullName>
    </submittedName>
</protein>
<sequence>MIYRDYQRTLSNSLLFLVDLQSVDLVIKRETAFDNAMFLGVSSSKLQHETSPLSLLPPAYKTIQVRLDEKRHLDLKEFHFFTDGCKTDKGTTSRASVLLRTWKVASQQC</sequence>
<dbReference type="EMBL" id="BGPR01000196">
    <property type="protein sequence ID" value="GBM03918.1"/>
    <property type="molecule type" value="Genomic_DNA"/>
</dbReference>
<name>A0A4Y2CJJ2_ARAVE</name>